<accession>A0A432CYQ3</accession>
<evidence type="ECO:0000256" key="1">
    <source>
        <dbReference type="ARBA" id="ARBA00004141"/>
    </source>
</evidence>
<dbReference type="InterPro" id="IPR003660">
    <property type="entry name" value="HAMP_dom"/>
</dbReference>
<reference evidence="12 13" key="1">
    <citation type="submission" date="2018-12" db="EMBL/GenBank/DDBJ databases">
        <title>Vibrio sp. isolated from China Sea.</title>
        <authorList>
            <person name="Li Y."/>
        </authorList>
    </citation>
    <scope>NUCLEOTIDE SEQUENCE [LARGE SCALE GENOMIC DNA]</scope>
    <source>
        <strain evidence="12 13">BEI207</strain>
    </source>
</reference>
<dbReference type="Proteomes" id="UP000268973">
    <property type="component" value="Unassembled WGS sequence"/>
</dbReference>
<evidence type="ECO:0000256" key="2">
    <source>
        <dbReference type="ARBA" id="ARBA00022692"/>
    </source>
</evidence>
<keyword evidence="13" id="KW-1185">Reference proteome</keyword>
<dbReference type="Pfam" id="PF00672">
    <property type="entry name" value="HAMP"/>
    <property type="match status" value="1"/>
</dbReference>
<dbReference type="AlphaFoldDB" id="A0A432CYQ3"/>
<keyword evidence="4 9" id="KW-0472">Membrane</keyword>
<feature type="compositionally biased region" description="Polar residues" evidence="8">
    <location>
        <begin position="496"/>
        <end position="505"/>
    </location>
</feature>
<dbReference type="InterPro" id="IPR004089">
    <property type="entry name" value="MCPsignal_dom"/>
</dbReference>
<dbReference type="PROSITE" id="PS50885">
    <property type="entry name" value="HAMP"/>
    <property type="match status" value="1"/>
</dbReference>
<feature type="transmembrane region" description="Helical" evidence="9">
    <location>
        <begin position="6"/>
        <end position="25"/>
    </location>
</feature>
<organism evidence="12 13">
    <name type="scientific">Vibrio aquaticus</name>
    <dbReference type="NCBI Taxonomy" id="2496559"/>
    <lineage>
        <taxon>Bacteria</taxon>
        <taxon>Pseudomonadati</taxon>
        <taxon>Pseudomonadota</taxon>
        <taxon>Gammaproteobacteria</taxon>
        <taxon>Vibrionales</taxon>
        <taxon>Vibrionaceae</taxon>
        <taxon>Vibrio</taxon>
    </lineage>
</organism>
<evidence type="ECO:0000256" key="8">
    <source>
        <dbReference type="SAM" id="MobiDB-lite"/>
    </source>
</evidence>
<evidence type="ECO:0000313" key="13">
    <source>
        <dbReference type="Proteomes" id="UP000268973"/>
    </source>
</evidence>
<dbReference type="Gene3D" id="1.10.287.950">
    <property type="entry name" value="Methyl-accepting chemotaxis protein"/>
    <property type="match status" value="1"/>
</dbReference>
<evidence type="ECO:0000256" key="7">
    <source>
        <dbReference type="PROSITE-ProRule" id="PRU00284"/>
    </source>
</evidence>
<gene>
    <name evidence="12" type="ORF">EJ063_11735</name>
</gene>
<dbReference type="PANTHER" id="PTHR32089">
    <property type="entry name" value="METHYL-ACCEPTING CHEMOTAXIS PROTEIN MCPB"/>
    <property type="match status" value="1"/>
</dbReference>
<dbReference type="SMART" id="SM00283">
    <property type="entry name" value="MA"/>
    <property type="match status" value="1"/>
</dbReference>
<feature type="domain" description="HAMP" evidence="11">
    <location>
        <begin position="206"/>
        <end position="260"/>
    </location>
</feature>
<dbReference type="SUPFAM" id="SSF58104">
    <property type="entry name" value="Methyl-accepting chemotaxis protein (MCP) signaling domain"/>
    <property type="match status" value="1"/>
</dbReference>
<proteinExistence type="inferred from homology"/>
<evidence type="ECO:0000256" key="9">
    <source>
        <dbReference type="SAM" id="Phobius"/>
    </source>
</evidence>
<keyword evidence="5 7" id="KW-0807">Transducer</keyword>
<feature type="region of interest" description="Disordered" evidence="8">
    <location>
        <begin position="486"/>
        <end position="505"/>
    </location>
</feature>
<evidence type="ECO:0000259" key="11">
    <source>
        <dbReference type="PROSITE" id="PS50885"/>
    </source>
</evidence>
<keyword evidence="2 9" id="KW-0812">Transmembrane</keyword>
<comment type="caution">
    <text evidence="12">The sequence shown here is derived from an EMBL/GenBank/DDBJ whole genome shotgun (WGS) entry which is preliminary data.</text>
</comment>
<dbReference type="GO" id="GO:0007165">
    <property type="term" value="P:signal transduction"/>
    <property type="evidence" value="ECO:0007669"/>
    <property type="project" value="UniProtKB-KW"/>
</dbReference>
<dbReference type="PROSITE" id="PS50111">
    <property type="entry name" value="CHEMOTAXIS_TRANSDUC_2"/>
    <property type="match status" value="1"/>
</dbReference>
<evidence type="ECO:0000313" key="12">
    <source>
        <dbReference type="EMBL" id="RTZ15738.1"/>
    </source>
</evidence>
<comment type="subcellular location">
    <subcellularLocation>
        <location evidence="1">Membrane</location>
        <topology evidence="1">Multi-pass membrane protein</topology>
    </subcellularLocation>
</comment>
<protein>
    <submittedName>
        <fullName evidence="12">Methyl-accepting chemotaxis protein</fullName>
    </submittedName>
</protein>
<evidence type="ECO:0000256" key="4">
    <source>
        <dbReference type="ARBA" id="ARBA00023136"/>
    </source>
</evidence>
<name>A0A432CYQ3_9VIBR</name>
<dbReference type="CDD" id="cd06225">
    <property type="entry name" value="HAMP"/>
    <property type="match status" value="1"/>
</dbReference>
<dbReference type="SMART" id="SM00304">
    <property type="entry name" value="HAMP"/>
    <property type="match status" value="1"/>
</dbReference>
<comment type="similarity">
    <text evidence="6">Belongs to the methyl-accepting chemotaxis (MCP) protein family.</text>
</comment>
<evidence type="ECO:0000256" key="6">
    <source>
        <dbReference type="ARBA" id="ARBA00029447"/>
    </source>
</evidence>
<feature type="domain" description="Methyl-accepting transducer" evidence="10">
    <location>
        <begin position="265"/>
        <end position="501"/>
    </location>
</feature>
<feature type="transmembrane region" description="Helical" evidence="9">
    <location>
        <begin position="183"/>
        <end position="203"/>
    </location>
</feature>
<dbReference type="GO" id="GO:0006935">
    <property type="term" value="P:chemotaxis"/>
    <property type="evidence" value="ECO:0007669"/>
    <property type="project" value="UniProtKB-ARBA"/>
</dbReference>
<dbReference type="EMBL" id="RXZH01000004">
    <property type="protein sequence ID" value="RTZ15738.1"/>
    <property type="molecule type" value="Genomic_DNA"/>
</dbReference>
<evidence type="ECO:0000256" key="3">
    <source>
        <dbReference type="ARBA" id="ARBA00022989"/>
    </source>
</evidence>
<dbReference type="Pfam" id="PF00015">
    <property type="entry name" value="MCPsignal"/>
    <property type="match status" value="1"/>
</dbReference>
<evidence type="ECO:0000259" key="10">
    <source>
        <dbReference type="PROSITE" id="PS50111"/>
    </source>
</evidence>
<dbReference type="PANTHER" id="PTHR32089:SF119">
    <property type="entry name" value="METHYL-ACCEPTING CHEMOTAXIS PROTEIN CTPL"/>
    <property type="match status" value="1"/>
</dbReference>
<dbReference type="GO" id="GO:0016020">
    <property type="term" value="C:membrane"/>
    <property type="evidence" value="ECO:0007669"/>
    <property type="project" value="UniProtKB-SubCell"/>
</dbReference>
<dbReference type="FunFam" id="1.10.287.950:FF:000001">
    <property type="entry name" value="Methyl-accepting chemotaxis sensory transducer"/>
    <property type="match status" value="1"/>
</dbReference>
<keyword evidence="3 9" id="KW-1133">Transmembrane helix</keyword>
<sequence length="540" mass="59583">MYVKIRFLAFCLLSFSLFGTTFYMYKQLGEHVTGDLTDIKEVVFPATQKSIEIDSLLVQYDQQMNLAVMLAEEENYDNAQALYLELQNSFSALEAIVERGEKQKIQALEEEVTRFHQNTSRIVTEFIEGPDDFSELGRQAAQNANHYLSLVEKVEDLVQGYEYRLESIATDTNQFIHEENRSFIMLSIVGAIALMMFAFYSAYTGYRLQNEIAAVALSLEKFASGEGDLSSRLDFTGKGEVKELVVNFNRFVEQLEGNISLTRDEVAHLVTISERLVTFSQDSRQLTQEQQQAICETLSNVSELVAGVNTISNSADDASQEADSATQSVDCGHTTVVESVASFEALATDVESTAQVVAQLVDYSAKVGGAVNTIGEIAEQTNLLALNAAIEAARAGEQGRGFAVVADEVRQLASRTQESTSAIREMLTELQSVSDQASNSMNDGVVKAQRGAEQSKQVLEALSSVSEKVQLMNDLNRNIAAAADQQRVNSDHVENRLSSVENQSHQATKSADDLFVLSNEVEDITRKLHSVIKQFKISNS</sequence>
<evidence type="ECO:0000256" key="5">
    <source>
        <dbReference type="ARBA" id="ARBA00023224"/>
    </source>
</evidence>